<sequence length="50" mass="5812">MALIIIKKVFCFRLLQSVRIAAATTPTMQAWRQVRAPEWATKNNKIRINI</sequence>
<organism evidence="1">
    <name type="scientific">Siphoviridae sp. ctMOb8</name>
    <dbReference type="NCBI Taxonomy" id="2825460"/>
    <lineage>
        <taxon>Viruses</taxon>
        <taxon>Duplodnaviria</taxon>
        <taxon>Heunggongvirae</taxon>
        <taxon>Uroviricota</taxon>
        <taxon>Caudoviricetes</taxon>
    </lineage>
</organism>
<reference evidence="1" key="1">
    <citation type="journal article" date="2021" name="Proc. Natl. Acad. Sci. U.S.A.">
        <title>A Catalog of Tens of Thousands of Viruses from Human Metagenomes Reveals Hidden Associations with Chronic Diseases.</title>
        <authorList>
            <person name="Tisza M.J."/>
            <person name="Buck C.B."/>
        </authorList>
    </citation>
    <scope>NUCLEOTIDE SEQUENCE</scope>
    <source>
        <strain evidence="1">CtMOb8</strain>
    </source>
</reference>
<dbReference type="EMBL" id="BK015544">
    <property type="protein sequence ID" value="DAE12129.1"/>
    <property type="molecule type" value="Genomic_DNA"/>
</dbReference>
<protein>
    <submittedName>
        <fullName evidence="1">Uncharacterized protein</fullName>
    </submittedName>
</protein>
<evidence type="ECO:0000313" key="1">
    <source>
        <dbReference type="EMBL" id="DAE12129.1"/>
    </source>
</evidence>
<proteinExistence type="predicted"/>
<accession>A0A8S5PZY4</accession>
<name>A0A8S5PZY4_9CAUD</name>